<dbReference type="EMBL" id="SNSC02000011">
    <property type="protein sequence ID" value="TID20086.1"/>
    <property type="molecule type" value="Genomic_DNA"/>
</dbReference>
<sequence length="578" mass="65570">MSTNIGLSWSLSIFIIFFFLFVTYIWDRFFSLRGLPKNLPWAGASSSAVSRAEAVRRSWFGLRDLIQNGYYEHSKHEHVFVLPNLATGPEVILPPSQLKWLLEQPDHVLNQRKVNNEFLHAERTMLHPNIPRDTVHGHVIRRELTKHIDNFVEAMAEESLYALSINWGVNTRDWTEMSGYKMMLDIVSRTSNRVLVGFPLCRNEDYLRCSSTFSRNVVLSASALNLLPSFLQSLFAPIITAYDTYQYRKIARHTTPIIKNRMAAFKPGLDYRNPDYSKHNDYIQWALHDAFSHDDLEERTAGMITKRLSVLSFALIQSSVITITNAIFDIACSPSSAEIQKSLREEIQRVMADNPGKEWEKGSLAKMVRLDSTLRESMRLWGFISRGVMKKVVAPEGITLPSGDFLPKGTNVGVTSYAVQHDESVYHRAFSFDPFRFSRPLEDPSVKNARPLPMVTTTDDFMAFSHGRHACPGRFFASTQLKILLAQIILNYDIAPLAKRPENLWFNNTMAPPMWDSLQVRRRPGTVTESVLPPPIRTRTASTAASFIPEEARRMLDVKVLQGCAASTGLAGPIVMNS</sequence>
<keyword evidence="10" id="KW-0812">Transmembrane</keyword>
<keyword evidence="5 9" id="KW-0560">Oxidoreductase</keyword>
<keyword evidence="6 8" id="KW-0408">Iron</keyword>
<reference evidence="11 12" key="1">
    <citation type="submission" date="2019-04" db="EMBL/GenBank/DDBJ databases">
        <title>High contiguity whole genome sequence and gene annotation resource for two Venturia nashicola isolates.</title>
        <authorList>
            <person name="Prokchorchik M."/>
            <person name="Won K."/>
            <person name="Lee Y."/>
            <person name="Choi E.D."/>
            <person name="Segonzac C."/>
            <person name="Sohn K.H."/>
        </authorList>
    </citation>
    <scope>NUCLEOTIDE SEQUENCE [LARGE SCALE GENOMIC DNA]</scope>
    <source>
        <strain evidence="11 12">PRI2</strain>
    </source>
</reference>
<dbReference type="PRINTS" id="PR00465">
    <property type="entry name" value="EP450IV"/>
</dbReference>
<evidence type="ECO:0000256" key="7">
    <source>
        <dbReference type="ARBA" id="ARBA00023033"/>
    </source>
</evidence>
<dbReference type="CDD" id="cd11041">
    <property type="entry name" value="CYP503A1-like"/>
    <property type="match status" value="1"/>
</dbReference>
<dbReference type="GO" id="GO:0016705">
    <property type="term" value="F:oxidoreductase activity, acting on paired donors, with incorporation or reduction of molecular oxygen"/>
    <property type="evidence" value="ECO:0007669"/>
    <property type="project" value="InterPro"/>
</dbReference>
<keyword evidence="3 8" id="KW-0349">Heme</keyword>
<keyword evidence="10" id="KW-0472">Membrane</keyword>
<dbReference type="Proteomes" id="UP000298493">
    <property type="component" value="Unassembled WGS sequence"/>
</dbReference>
<dbReference type="Pfam" id="PF00067">
    <property type="entry name" value="p450"/>
    <property type="match status" value="1"/>
</dbReference>
<evidence type="ECO:0000256" key="2">
    <source>
        <dbReference type="ARBA" id="ARBA00010617"/>
    </source>
</evidence>
<organism evidence="11 12">
    <name type="scientific">Venturia nashicola</name>
    <dbReference type="NCBI Taxonomy" id="86259"/>
    <lineage>
        <taxon>Eukaryota</taxon>
        <taxon>Fungi</taxon>
        <taxon>Dikarya</taxon>
        <taxon>Ascomycota</taxon>
        <taxon>Pezizomycotina</taxon>
        <taxon>Dothideomycetes</taxon>
        <taxon>Pleosporomycetidae</taxon>
        <taxon>Venturiales</taxon>
        <taxon>Venturiaceae</taxon>
        <taxon>Venturia</taxon>
    </lineage>
</organism>
<keyword evidence="10" id="KW-1133">Transmembrane helix</keyword>
<name>A0A4Z1PDZ5_9PEZI</name>
<gene>
    <name evidence="11" type="ORF">E6O75_ATG07546</name>
</gene>
<keyword evidence="7 9" id="KW-0503">Monooxygenase</keyword>
<dbReference type="Gene3D" id="1.10.630.10">
    <property type="entry name" value="Cytochrome P450"/>
    <property type="match status" value="1"/>
</dbReference>
<evidence type="ECO:0000313" key="11">
    <source>
        <dbReference type="EMBL" id="TID20086.1"/>
    </source>
</evidence>
<evidence type="ECO:0000256" key="10">
    <source>
        <dbReference type="SAM" id="Phobius"/>
    </source>
</evidence>
<comment type="caution">
    <text evidence="11">The sequence shown here is derived from an EMBL/GenBank/DDBJ whole genome shotgun (WGS) entry which is preliminary data.</text>
</comment>
<accession>A0A4Z1PDZ5</accession>
<evidence type="ECO:0000256" key="5">
    <source>
        <dbReference type="ARBA" id="ARBA00023002"/>
    </source>
</evidence>
<dbReference type="GO" id="GO:0005506">
    <property type="term" value="F:iron ion binding"/>
    <property type="evidence" value="ECO:0007669"/>
    <property type="project" value="InterPro"/>
</dbReference>
<comment type="cofactor">
    <cofactor evidence="1 8">
        <name>heme</name>
        <dbReference type="ChEBI" id="CHEBI:30413"/>
    </cofactor>
</comment>
<dbReference type="InterPro" id="IPR036396">
    <property type="entry name" value="Cyt_P450_sf"/>
</dbReference>
<keyword evidence="12" id="KW-1185">Reference proteome</keyword>
<evidence type="ECO:0000256" key="4">
    <source>
        <dbReference type="ARBA" id="ARBA00022723"/>
    </source>
</evidence>
<dbReference type="GO" id="GO:0020037">
    <property type="term" value="F:heme binding"/>
    <property type="evidence" value="ECO:0007669"/>
    <property type="project" value="InterPro"/>
</dbReference>
<dbReference type="InterPro" id="IPR002403">
    <property type="entry name" value="Cyt_P450_E_grp-IV"/>
</dbReference>
<dbReference type="GO" id="GO:0004497">
    <property type="term" value="F:monooxygenase activity"/>
    <property type="evidence" value="ECO:0007669"/>
    <property type="project" value="UniProtKB-KW"/>
</dbReference>
<feature type="binding site" description="axial binding residue" evidence="8">
    <location>
        <position position="471"/>
    </location>
    <ligand>
        <name>heme</name>
        <dbReference type="ChEBI" id="CHEBI:30413"/>
    </ligand>
    <ligandPart>
        <name>Fe</name>
        <dbReference type="ChEBI" id="CHEBI:18248"/>
    </ligandPart>
</feature>
<dbReference type="STRING" id="86259.A0A4Z1PDZ5"/>
<evidence type="ECO:0000313" key="12">
    <source>
        <dbReference type="Proteomes" id="UP000298493"/>
    </source>
</evidence>
<protein>
    <submittedName>
        <fullName evidence="11">Cytochrome P450</fullName>
    </submittedName>
</protein>
<dbReference type="AlphaFoldDB" id="A0A4Z1PDZ5"/>
<keyword evidence="4 8" id="KW-0479">Metal-binding</keyword>
<dbReference type="InterPro" id="IPR017972">
    <property type="entry name" value="Cyt_P450_CS"/>
</dbReference>
<dbReference type="PROSITE" id="PS00086">
    <property type="entry name" value="CYTOCHROME_P450"/>
    <property type="match status" value="1"/>
</dbReference>
<evidence type="ECO:0000256" key="6">
    <source>
        <dbReference type="ARBA" id="ARBA00023004"/>
    </source>
</evidence>
<proteinExistence type="inferred from homology"/>
<feature type="transmembrane region" description="Helical" evidence="10">
    <location>
        <begin position="6"/>
        <end position="26"/>
    </location>
</feature>
<dbReference type="PANTHER" id="PTHR46206:SF1">
    <property type="entry name" value="P450, PUTATIVE (EUROFUNG)-RELATED"/>
    <property type="match status" value="1"/>
</dbReference>
<evidence type="ECO:0000256" key="9">
    <source>
        <dbReference type="RuleBase" id="RU000461"/>
    </source>
</evidence>
<evidence type="ECO:0000256" key="8">
    <source>
        <dbReference type="PIRSR" id="PIRSR602403-1"/>
    </source>
</evidence>
<evidence type="ECO:0000256" key="1">
    <source>
        <dbReference type="ARBA" id="ARBA00001971"/>
    </source>
</evidence>
<dbReference type="PANTHER" id="PTHR46206">
    <property type="entry name" value="CYTOCHROME P450"/>
    <property type="match status" value="1"/>
</dbReference>
<evidence type="ECO:0000256" key="3">
    <source>
        <dbReference type="ARBA" id="ARBA00022617"/>
    </source>
</evidence>
<dbReference type="SUPFAM" id="SSF48264">
    <property type="entry name" value="Cytochrome P450"/>
    <property type="match status" value="1"/>
</dbReference>
<dbReference type="InterPro" id="IPR001128">
    <property type="entry name" value="Cyt_P450"/>
</dbReference>
<comment type="similarity">
    <text evidence="2 9">Belongs to the cytochrome P450 family.</text>
</comment>